<dbReference type="EMBL" id="CM051398">
    <property type="protein sequence ID" value="KAJ4718310.1"/>
    <property type="molecule type" value="Genomic_DNA"/>
</dbReference>
<dbReference type="Proteomes" id="UP001164539">
    <property type="component" value="Chromosome 5"/>
</dbReference>
<gene>
    <name evidence="1" type="ORF">OWV82_010009</name>
</gene>
<keyword evidence="2" id="KW-1185">Reference proteome</keyword>
<sequence>MNRLHKVQLWITRVQTVEIEVRELPEVRSSELEKLCVGGYCSRNCKSSYEFGQKAAKKLQVLSSLKEEGNFKYLAEEKPEDPVDERPIEITIVGLESMLDKVWRWLEEKEVGVIGLFGMGGVGKTTLLPKSTTNFLIRPMMLMLCSKVERLAHEDAWKLFQQKIGSSILRSHHNLPDLAETVAKECGGLPLALVTTGRAMACKKTI</sequence>
<accession>A0ACC1Y474</accession>
<comment type="caution">
    <text evidence="1">The sequence shown here is derived from an EMBL/GenBank/DDBJ whole genome shotgun (WGS) entry which is preliminary data.</text>
</comment>
<proteinExistence type="predicted"/>
<evidence type="ECO:0000313" key="2">
    <source>
        <dbReference type="Proteomes" id="UP001164539"/>
    </source>
</evidence>
<name>A0ACC1Y474_MELAZ</name>
<evidence type="ECO:0000313" key="1">
    <source>
        <dbReference type="EMBL" id="KAJ4718310.1"/>
    </source>
</evidence>
<organism evidence="1 2">
    <name type="scientific">Melia azedarach</name>
    <name type="common">Chinaberry tree</name>
    <dbReference type="NCBI Taxonomy" id="155640"/>
    <lineage>
        <taxon>Eukaryota</taxon>
        <taxon>Viridiplantae</taxon>
        <taxon>Streptophyta</taxon>
        <taxon>Embryophyta</taxon>
        <taxon>Tracheophyta</taxon>
        <taxon>Spermatophyta</taxon>
        <taxon>Magnoliopsida</taxon>
        <taxon>eudicotyledons</taxon>
        <taxon>Gunneridae</taxon>
        <taxon>Pentapetalae</taxon>
        <taxon>rosids</taxon>
        <taxon>malvids</taxon>
        <taxon>Sapindales</taxon>
        <taxon>Meliaceae</taxon>
        <taxon>Melia</taxon>
    </lineage>
</organism>
<protein>
    <submittedName>
        <fullName evidence="1">NBS-LRR type disease resistance protein</fullName>
    </submittedName>
</protein>
<reference evidence="1 2" key="1">
    <citation type="journal article" date="2023" name="Science">
        <title>Complex scaffold remodeling in plant triterpene biosynthesis.</title>
        <authorList>
            <person name="De La Pena R."/>
            <person name="Hodgson H."/>
            <person name="Liu J.C."/>
            <person name="Stephenson M.J."/>
            <person name="Martin A.C."/>
            <person name="Owen C."/>
            <person name="Harkess A."/>
            <person name="Leebens-Mack J."/>
            <person name="Jimenez L.E."/>
            <person name="Osbourn A."/>
            <person name="Sattely E.S."/>
        </authorList>
    </citation>
    <scope>NUCLEOTIDE SEQUENCE [LARGE SCALE GENOMIC DNA]</scope>
    <source>
        <strain evidence="2">cv. JPN11</strain>
        <tissue evidence="1">Leaf</tissue>
    </source>
</reference>